<evidence type="ECO:0000256" key="1">
    <source>
        <dbReference type="SAM" id="Phobius"/>
    </source>
</evidence>
<keyword evidence="1" id="KW-0472">Membrane</keyword>
<evidence type="ECO:0000259" key="2">
    <source>
        <dbReference type="Pfam" id="PF13546"/>
    </source>
</evidence>
<feature type="transmembrane region" description="Helical" evidence="1">
    <location>
        <begin position="58"/>
        <end position="81"/>
    </location>
</feature>
<dbReference type="Pfam" id="PF13546">
    <property type="entry name" value="DDE_5"/>
    <property type="match status" value="1"/>
</dbReference>
<organism evidence="3 4">
    <name type="scientific">Candidatus Mycobacterium methanotrophicum</name>
    <dbReference type="NCBI Taxonomy" id="2943498"/>
    <lineage>
        <taxon>Bacteria</taxon>
        <taxon>Bacillati</taxon>
        <taxon>Actinomycetota</taxon>
        <taxon>Actinomycetes</taxon>
        <taxon>Mycobacteriales</taxon>
        <taxon>Mycobacteriaceae</taxon>
        <taxon>Mycobacterium</taxon>
    </lineage>
</organism>
<name>A0ABY4QQL0_9MYCO</name>
<gene>
    <name evidence="3" type="ORF">M5I08_06835</name>
</gene>
<feature type="domain" description="Transposase IS701-like DDE" evidence="2">
    <location>
        <begin position="40"/>
        <end position="137"/>
    </location>
</feature>
<proteinExistence type="predicted"/>
<dbReference type="Proteomes" id="UP001056610">
    <property type="component" value="Chromosome"/>
</dbReference>
<feature type="transmembrane region" description="Helical" evidence="1">
    <location>
        <begin position="33"/>
        <end position="52"/>
    </location>
</feature>
<accession>A0ABY4QQL0</accession>
<reference evidence="3" key="1">
    <citation type="submission" date="2022-05" db="EMBL/GenBank/DDBJ databases">
        <title>A methanotrophic Mycobacterium dominates a cave microbial ecosystem.</title>
        <authorList>
            <person name="Van Spanning R.J.M."/>
            <person name="Guan Q."/>
            <person name="Melkonian C."/>
            <person name="Gallant J."/>
            <person name="Polerecky L."/>
            <person name="Flot J.-F."/>
            <person name="Brandt B.W."/>
            <person name="Braster M."/>
            <person name="Iturbe Espinoza P."/>
            <person name="Aerts J."/>
            <person name="Meima-Franke M."/>
            <person name="Piersma S.R."/>
            <person name="Bunduc C."/>
            <person name="Ummels R."/>
            <person name="Pain A."/>
            <person name="Fleming E.J."/>
            <person name="van der Wel N."/>
            <person name="Gherman V.D."/>
            <person name="Sarbu S.M."/>
            <person name="Bodelier P.L.E."/>
            <person name="Bitter W."/>
        </authorList>
    </citation>
    <scope>NUCLEOTIDE SEQUENCE</scope>
    <source>
        <strain evidence="3">Sulfur Cave</strain>
    </source>
</reference>
<keyword evidence="1" id="KW-0812">Transmembrane</keyword>
<dbReference type="InterPro" id="IPR038721">
    <property type="entry name" value="IS701-like_DDE_dom"/>
</dbReference>
<evidence type="ECO:0000313" key="3">
    <source>
        <dbReference type="EMBL" id="UQX12048.1"/>
    </source>
</evidence>
<dbReference type="EMBL" id="CP097320">
    <property type="protein sequence ID" value="UQX12048.1"/>
    <property type="molecule type" value="Genomic_DNA"/>
</dbReference>
<sequence>MTCTRPDVRDAADASGLTLPASWRELLQTLRPVFGGSSTFGMFTLLAAGLVARTMRRAVVGMLAGAGMAALVSIHSACRFFSTYRWDTDRLGLAIARLIVERLLDTDAAITVAVDDTLFRRWGRKVHHAFWTHDGAAQGPAKLSWAFVSDWLGQRP</sequence>
<keyword evidence="1" id="KW-1133">Transmembrane helix</keyword>
<keyword evidence="4" id="KW-1185">Reference proteome</keyword>
<protein>
    <submittedName>
        <fullName evidence="3">Transposase</fullName>
    </submittedName>
</protein>
<evidence type="ECO:0000313" key="4">
    <source>
        <dbReference type="Proteomes" id="UP001056610"/>
    </source>
</evidence>
<dbReference type="RefSeq" id="WP_219066356.1">
    <property type="nucleotide sequence ID" value="NZ_CAJUXY010000006.1"/>
</dbReference>